<accession>A0A830F998</accession>
<keyword evidence="3" id="KW-1185">Reference proteome</keyword>
<organism evidence="2 3">
    <name type="scientific">Halocalculus aciditolerans</name>
    <dbReference type="NCBI Taxonomy" id="1383812"/>
    <lineage>
        <taxon>Archaea</taxon>
        <taxon>Methanobacteriati</taxon>
        <taxon>Methanobacteriota</taxon>
        <taxon>Stenosarchaea group</taxon>
        <taxon>Halobacteria</taxon>
        <taxon>Halobacteriales</taxon>
        <taxon>Halobacteriaceae</taxon>
        <taxon>Halocalculus</taxon>
    </lineage>
</organism>
<feature type="domain" description="DUF7838" evidence="1">
    <location>
        <begin position="1"/>
        <end position="53"/>
    </location>
</feature>
<reference evidence="2" key="1">
    <citation type="journal article" date="2014" name="Int. J. Syst. Evol. Microbiol.">
        <title>Complete genome sequence of Corynebacterium casei LMG S-19264T (=DSM 44701T), isolated from a smear-ripened cheese.</title>
        <authorList>
            <consortium name="US DOE Joint Genome Institute (JGI-PGF)"/>
            <person name="Walter F."/>
            <person name="Albersmeier A."/>
            <person name="Kalinowski J."/>
            <person name="Ruckert C."/>
        </authorList>
    </citation>
    <scope>NUCLEOTIDE SEQUENCE</scope>
    <source>
        <strain evidence="2">JCM 19596</strain>
    </source>
</reference>
<dbReference type="AlphaFoldDB" id="A0A830F998"/>
<comment type="caution">
    <text evidence="2">The sequence shown here is derived from an EMBL/GenBank/DDBJ whole genome shotgun (WGS) entry which is preliminary data.</text>
</comment>
<evidence type="ECO:0000259" key="1">
    <source>
        <dbReference type="Pfam" id="PF25208"/>
    </source>
</evidence>
<dbReference type="Pfam" id="PF25208">
    <property type="entry name" value="DUF7838"/>
    <property type="match status" value="1"/>
</dbReference>
<dbReference type="Proteomes" id="UP000607197">
    <property type="component" value="Unassembled WGS sequence"/>
</dbReference>
<dbReference type="InterPro" id="IPR057160">
    <property type="entry name" value="DUF7838"/>
</dbReference>
<proteinExistence type="predicted"/>
<reference evidence="2" key="2">
    <citation type="submission" date="2020-09" db="EMBL/GenBank/DDBJ databases">
        <authorList>
            <person name="Sun Q."/>
            <person name="Ohkuma M."/>
        </authorList>
    </citation>
    <scope>NUCLEOTIDE SEQUENCE</scope>
    <source>
        <strain evidence="2">JCM 19596</strain>
    </source>
</reference>
<dbReference type="RefSeq" id="WP_188976154.1">
    <property type="nucleotide sequence ID" value="NZ_BMPG01000001.1"/>
</dbReference>
<sequence>MATELERECPDCDAEQEFYRAAATHLHLGLKTKWFCTDCGYGFVKIDGDIDSLPA</sequence>
<dbReference type="OrthoDB" id="280204at2157"/>
<protein>
    <recommendedName>
        <fullName evidence="1">DUF7838 domain-containing protein</fullName>
    </recommendedName>
</protein>
<gene>
    <name evidence="2" type="ORF">GCM10009039_08440</name>
</gene>
<evidence type="ECO:0000313" key="2">
    <source>
        <dbReference type="EMBL" id="GGL52513.1"/>
    </source>
</evidence>
<name>A0A830F998_9EURY</name>
<dbReference type="EMBL" id="BMPG01000001">
    <property type="protein sequence ID" value="GGL52513.1"/>
    <property type="molecule type" value="Genomic_DNA"/>
</dbReference>
<evidence type="ECO:0000313" key="3">
    <source>
        <dbReference type="Proteomes" id="UP000607197"/>
    </source>
</evidence>